<accession>A0A2U9T9A7</accession>
<evidence type="ECO:0000313" key="3">
    <source>
        <dbReference type="Proteomes" id="UP000249447"/>
    </source>
</evidence>
<organism evidence="2 3">
    <name type="scientific">Marilutibacter maris</name>
    <dbReference type="NCBI Taxonomy" id="1605891"/>
    <lineage>
        <taxon>Bacteria</taxon>
        <taxon>Pseudomonadati</taxon>
        <taxon>Pseudomonadota</taxon>
        <taxon>Gammaproteobacteria</taxon>
        <taxon>Lysobacterales</taxon>
        <taxon>Lysobacteraceae</taxon>
        <taxon>Marilutibacter</taxon>
    </lineage>
</organism>
<dbReference type="InterPro" id="IPR052512">
    <property type="entry name" value="4CMD/NDH-1_regulator"/>
</dbReference>
<dbReference type="PANTHER" id="PTHR33570">
    <property type="entry name" value="4-CARBOXYMUCONOLACTONE DECARBOXYLASE FAMILY PROTEIN"/>
    <property type="match status" value="1"/>
</dbReference>
<evidence type="ECO:0000259" key="1">
    <source>
        <dbReference type="Pfam" id="PF02627"/>
    </source>
</evidence>
<dbReference type="KEGG" id="lmb:C9I47_2292"/>
<dbReference type="Gene3D" id="1.20.1290.10">
    <property type="entry name" value="AhpD-like"/>
    <property type="match status" value="1"/>
</dbReference>
<proteinExistence type="predicted"/>
<dbReference type="Proteomes" id="UP000249447">
    <property type="component" value="Chromosome"/>
</dbReference>
<dbReference type="SUPFAM" id="SSF69118">
    <property type="entry name" value="AhpD-like"/>
    <property type="match status" value="1"/>
</dbReference>
<gene>
    <name evidence="2" type="ORF">C9I47_2292</name>
</gene>
<feature type="domain" description="Carboxymuconolactone decarboxylase-like" evidence="1">
    <location>
        <begin position="41"/>
        <end position="126"/>
    </location>
</feature>
<dbReference type="Pfam" id="PF02627">
    <property type="entry name" value="CMD"/>
    <property type="match status" value="1"/>
</dbReference>
<dbReference type="OrthoDB" id="9802489at2"/>
<dbReference type="AlphaFoldDB" id="A0A2U9T9A7"/>
<reference evidence="2 3" key="1">
    <citation type="submission" date="2018-05" db="EMBL/GenBank/DDBJ databases">
        <title>The complete genome of Lysobacter maris HZ9B, a marine bacterium antagonistic against terrestrial plant pathogens.</title>
        <authorList>
            <person name="Zhang X.-Q."/>
        </authorList>
    </citation>
    <scope>NUCLEOTIDE SEQUENCE [LARGE SCALE GENOMIC DNA]</scope>
    <source>
        <strain evidence="2 3">HZ9B</strain>
    </source>
</reference>
<keyword evidence="3" id="KW-1185">Reference proteome</keyword>
<dbReference type="RefSeq" id="WP_111267038.1">
    <property type="nucleotide sequence ID" value="NZ_CP029843.1"/>
</dbReference>
<sequence>MGINSVGIDNDERFERGWEKLREIDGEAGERVIESLKDIAPDLGRYTIEFPFGDVYSRPGLDLRSREIATVAALTALGNAAPQLKVHIHGALNVGCTSQEIVEVIIQMAVYAGFPAALNGATAAREVFAERGLIEA</sequence>
<protein>
    <recommendedName>
        <fullName evidence="1">Carboxymuconolactone decarboxylase-like domain-containing protein</fullName>
    </recommendedName>
</protein>
<dbReference type="GO" id="GO:0051920">
    <property type="term" value="F:peroxiredoxin activity"/>
    <property type="evidence" value="ECO:0007669"/>
    <property type="project" value="InterPro"/>
</dbReference>
<dbReference type="PANTHER" id="PTHR33570:SF10">
    <property type="entry name" value="GAMMA-CARBOXYMUCONOLACTONE DECARBOXYLASE"/>
    <property type="match status" value="1"/>
</dbReference>
<dbReference type="EMBL" id="CP029843">
    <property type="protein sequence ID" value="AWV07975.1"/>
    <property type="molecule type" value="Genomic_DNA"/>
</dbReference>
<name>A0A2U9T9A7_9GAMM</name>
<dbReference type="InterPro" id="IPR003779">
    <property type="entry name" value="CMD-like"/>
</dbReference>
<evidence type="ECO:0000313" key="2">
    <source>
        <dbReference type="EMBL" id="AWV07975.1"/>
    </source>
</evidence>
<dbReference type="InterPro" id="IPR029032">
    <property type="entry name" value="AhpD-like"/>
</dbReference>